<comment type="caution">
    <text evidence="1">The sequence shown here is derived from an EMBL/GenBank/DDBJ whole genome shotgun (WGS) entry which is preliminary data.</text>
</comment>
<proteinExistence type="predicted"/>
<gene>
    <name evidence="1" type="ORF">QAD02_005469</name>
</gene>
<evidence type="ECO:0000313" key="1">
    <source>
        <dbReference type="EMBL" id="KAJ8674207.1"/>
    </source>
</evidence>
<dbReference type="EMBL" id="CM056743">
    <property type="protein sequence ID" value="KAJ8674207.1"/>
    <property type="molecule type" value="Genomic_DNA"/>
</dbReference>
<reference evidence="1" key="1">
    <citation type="submission" date="2023-04" db="EMBL/GenBank/DDBJ databases">
        <title>A chromosome-level genome assembly of the parasitoid wasp Eretmocerus hayati.</title>
        <authorList>
            <person name="Zhong Y."/>
            <person name="Liu S."/>
            <person name="Liu Y."/>
        </authorList>
    </citation>
    <scope>NUCLEOTIDE SEQUENCE</scope>
    <source>
        <strain evidence="1">ZJU_SS_LIU_2023</strain>
    </source>
</reference>
<protein>
    <submittedName>
        <fullName evidence="1">Uncharacterized protein</fullName>
    </submittedName>
</protein>
<sequence>MRTTRMRLKICTWLLLAVALLTECSLSLSLPPEDEFIFDDEQPSSSSSSNEPVETQANYADRHQSKLQHQTVKESQRVDRLLGLPDAVATVGHVFKIHVPDQAFAGDVDYYKARRPNGEGLPHWLRWDEPASALYGVPSHKDVGRHRIVIKAVGKHGDSAEDSFTIHVVPRKNRHFSHRDKKKQCSEDQDRTVFSLLIDAKFDSLKPKAKVNALENLEGFLGLAPGSASIVPEPESGPGSRESAKSFIVLNVGDVKRRKKHSSIIQWQVGCNGQFWPGELEQLKQIPDQTRDGSLSEVTMLPVLGWRVRSEPNEIPRTRREVMMQGSGDGAGGGGGVTQQPPQPQPPKQHPTSSSAPRIPIQPKPQMPPVRPPAPELDETEEHPHRHHHGEESIAGIGAGGLDNGEEFIWKNSDANNEIFNSSSPSTSSPSYSESSGPAKETPMTEPTWIEHNITDKINGENLDPYDSINVPVSSMTTTSTTESPTTTSTTTQSTTTSTTPEPTTASTSPSTTTSTTTVPTTSTSTTPEVERRLKKIPVTEGKLLSYTIPEDTFRDHEDGDTRHLRLKVYERGGAPLKSSDWLQFNEATHEVYGLPLQIGNQQFEVVASDSRGLSTSERLDIIVQQHKQFRAFNHEFTIRLKIEKRNAFPSNVDWELKVMRNLAQLYGDTDLSYITVRFIDIDVDNDQATFSWTNDTLARSDICPYEEIMKLHRVLIANEKSEDPSDALIEVLGPEIRPKRVLYEGHEQCQQMKETQTNHHPVTRNQIDQLNATVGQLFIYKVPEDTFWDEEDGDTGKLRASLLTADREEILASNWLQFDSKNQQFYGVPLTEDIGRKTYQLVVKDREGWEATDSLVAEVYPAASTRHPMEVRMMLSMPYDSFARSARKRRELVEKLQRVFGDYNARSISLISVSGGTDSVTVSWRNTSLPTHTCPSDEIARIERFLMNDKKDFTNEILREFGNQGEWTVLQATVVPMGACQDSKPDGKMGSPTRGSMGVGMGIPPEFPYGGGSPPARPPLDDNSSLGASRDEYLVTYVLPGIIIAAMMTLASLIACILYKKRRSGKMSISEKDDERKSFRNKGIPVIFQDELEEKPEPGNKSPMILKQEKPPLPPPEYHQSRLEDGADIPMLSHDNSEEPYQRPPPFTTAHDNNRHNRPKPTPTYRKPPPYVPP</sequence>
<name>A0ACC2NSZ8_9HYME</name>
<dbReference type="Proteomes" id="UP001239111">
    <property type="component" value="Chromosome 3"/>
</dbReference>
<evidence type="ECO:0000313" key="2">
    <source>
        <dbReference type="Proteomes" id="UP001239111"/>
    </source>
</evidence>
<organism evidence="1 2">
    <name type="scientific">Eretmocerus hayati</name>
    <dbReference type="NCBI Taxonomy" id="131215"/>
    <lineage>
        <taxon>Eukaryota</taxon>
        <taxon>Metazoa</taxon>
        <taxon>Ecdysozoa</taxon>
        <taxon>Arthropoda</taxon>
        <taxon>Hexapoda</taxon>
        <taxon>Insecta</taxon>
        <taxon>Pterygota</taxon>
        <taxon>Neoptera</taxon>
        <taxon>Endopterygota</taxon>
        <taxon>Hymenoptera</taxon>
        <taxon>Apocrita</taxon>
        <taxon>Proctotrupomorpha</taxon>
        <taxon>Chalcidoidea</taxon>
        <taxon>Aphelinidae</taxon>
        <taxon>Aphelininae</taxon>
        <taxon>Eretmocerus</taxon>
    </lineage>
</organism>
<accession>A0ACC2NSZ8</accession>
<keyword evidence="2" id="KW-1185">Reference proteome</keyword>